<evidence type="ECO:0000313" key="2">
    <source>
        <dbReference type="EMBL" id="MBB4902443.1"/>
    </source>
</evidence>
<sequence>MSYRPAVHLAIPVDDLVAARSFYGQVLGLPEGRSTDHWVDWNLEGHQLVTHLVPAAPQPTGTSLVGDHPVPIPHFGLLVDEQRFHRFTERLRTAGVRFDIEPHLRFPGEPGEQWTMFFRDPAGNALEFKSFRDESMVFAR</sequence>
<dbReference type="PANTHER" id="PTHR39434:SF1">
    <property type="entry name" value="VOC DOMAIN-CONTAINING PROTEIN"/>
    <property type="match status" value="1"/>
</dbReference>
<dbReference type="SUPFAM" id="SSF54593">
    <property type="entry name" value="Glyoxalase/Bleomycin resistance protein/Dihydroxybiphenyl dioxygenase"/>
    <property type="match status" value="1"/>
</dbReference>
<gene>
    <name evidence="2" type="ORF">FHS37_006540</name>
</gene>
<dbReference type="Gene3D" id="3.10.180.10">
    <property type="entry name" value="2,3-Dihydroxybiphenyl 1,2-Dioxygenase, domain 1"/>
    <property type="match status" value="1"/>
</dbReference>
<accession>A0A7W7V9U9</accession>
<dbReference type="PROSITE" id="PS51819">
    <property type="entry name" value="VOC"/>
    <property type="match status" value="1"/>
</dbReference>
<evidence type="ECO:0000259" key="1">
    <source>
        <dbReference type="PROSITE" id="PS51819"/>
    </source>
</evidence>
<dbReference type="RefSeq" id="WP_184827763.1">
    <property type="nucleotide sequence ID" value="NZ_BMTI01000018.1"/>
</dbReference>
<dbReference type="CDD" id="cd08357">
    <property type="entry name" value="VOC_like"/>
    <property type="match status" value="1"/>
</dbReference>
<comment type="caution">
    <text evidence="2">The sequence shown here is derived from an EMBL/GenBank/DDBJ whole genome shotgun (WGS) entry which is preliminary data.</text>
</comment>
<dbReference type="InterPro" id="IPR029068">
    <property type="entry name" value="Glyas_Bleomycin-R_OHBP_Dase"/>
</dbReference>
<dbReference type="InterPro" id="IPR037523">
    <property type="entry name" value="VOC_core"/>
</dbReference>
<name>A0A7W7V9U9_9ACTN</name>
<dbReference type="InterPro" id="IPR004360">
    <property type="entry name" value="Glyas_Fos-R_dOase_dom"/>
</dbReference>
<dbReference type="EMBL" id="JACHJI010000016">
    <property type="protein sequence ID" value="MBB4902443.1"/>
    <property type="molecule type" value="Genomic_DNA"/>
</dbReference>
<feature type="domain" description="VOC" evidence="1">
    <location>
        <begin position="5"/>
        <end position="131"/>
    </location>
</feature>
<dbReference type="PANTHER" id="PTHR39434">
    <property type="match status" value="1"/>
</dbReference>
<keyword evidence="3" id="KW-1185">Reference proteome</keyword>
<proteinExistence type="predicted"/>
<dbReference type="Proteomes" id="UP000579523">
    <property type="component" value="Unassembled WGS sequence"/>
</dbReference>
<dbReference type="Pfam" id="PF00903">
    <property type="entry name" value="Glyoxalase"/>
    <property type="match status" value="1"/>
</dbReference>
<reference evidence="2 3" key="1">
    <citation type="submission" date="2020-08" db="EMBL/GenBank/DDBJ databases">
        <title>Genomic Encyclopedia of Type Strains, Phase III (KMG-III): the genomes of soil and plant-associated and newly described type strains.</title>
        <authorList>
            <person name="Whitman W."/>
        </authorList>
    </citation>
    <scope>NUCLEOTIDE SEQUENCE [LARGE SCALE GENOMIC DNA]</scope>
    <source>
        <strain evidence="2 3">CECT 3273</strain>
    </source>
</reference>
<dbReference type="AlphaFoldDB" id="A0A7W7V9U9"/>
<protein>
    <recommendedName>
        <fullName evidence="1">VOC domain-containing protein</fullName>
    </recommendedName>
</protein>
<evidence type="ECO:0000313" key="3">
    <source>
        <dbReference type="Proteomes" id="UP000579523"/>
    </source>
</evidence>
<organism evidence="2 3">
    <name type="scientific">Streptomyces griseomycini</name>
    <dbReference type="NCBI Taxonomy" id="66895"/>
    <lineage>
        <taxon>Bacteria</taxon>
        <taxon>Bacillati</taxon>
        <taxon>Actinomycetota</taxon>
        <taxon>Actinomycetes</taxon>
        <taxon>Kitasatosporales</taxon>
        <taxon>Streptomycetaceae</taxon>
        <taxon>Streptomyces</taxon>
    </lineage>
</organism>